<organism evidence="8 9">
    <name type="scientific">Hymenobacter ginkgonis</name>
    <dbReference type="NCBI Taxonomy" id="2682976"/>
    <lineage>
        <taxon>Bacteria</taxon>
        <taxon>Pseudomonadati</taxon>
        <taxon>Bacteroidota</taxon>
        <taxon>Cytophagia</taxon>
        <taxon>Cytophagales</taxon>
        <taxon>Hymenobacteraceae</taxon>
        <taxon>Hymenobacter</taxon>
    </lineage>
</organism>
<dbReference type="InterPro" id="IPR042175">
    <property type="entry name" value="Cell/Rod_MreC_2"/>
</dbReference>
<keyword evidence="9" id="KW-1185">Reference proteome</keyword>
<feature type="transmembrane region" description="Helical" evidence="6">
    <location>
        <begin position="7"/>
        <end position="29"/>
    </location>
</feature>
<evidence type="ECO:0000313" key="9">
    <source>
        <dbReference type="Proteomes" id="UP000441336"/>
    </source>
</evidence>
<evidence type="ECO:0000256" key="6">
    <source>
        <dbReference type="SAM" id="Phobius"/>
    </source>
</evidence>
<accession>A0A7K1TEQ7</accession>
<comment type="caution">
    <text evidence="8">The sequence shown here is derived from an EMBL/GenBank/DDBJ whole genome shotgun (WGS) entry which is preliminary data.</text>
</comment>
<dbReference type="InterPro" id="IPR055342">
    <property type="entry name" value="MreC_beta-barrel_core"/>
</dbReference>
<dbReference type="AlphaFoldDB" id="A0A7K1TEQ7"/>
<dbReference type="InterPro" id="IPR042177">
    <property type="entry name" value="Cell/Rod_1"/>
</dbReference>
<dbReference type="Gene3D" id="2.40.10.340">
    <property type="entry name" value="Rod shape-determining protein MreC, domain 1"/>
    <property type="match status" value="1"/>
</dbReference>
<dbReference type="InterPro" id="IPR007221">
    <property type="entry name" value="MreC"/>
</dbReference>
<comment type="similarity">
    <text evidence="1">Belongs to the MreC family.</text>
</comment>
<keyword evidence="6" id="KW-0812">Transmembrane</keyword>
<feature type="domain" description="Rod shape-determining protein MreC beta-barrel core" evidence="7">
    <location>
        <begin position="158"/>
        <end position="305"/>
    </location>
</feature>
<dbReference type="RefSeq" id="WP_157565240.1">
    <property type="nucleotide sequence ID" value="NZ_WQKZ01000002.1"/>
</dbReference>
<dbReference type="EMBL" id="WQKZ01000002">
    <property type="protein sequence ID" value="MVN76896.1"/>
    <property type="molecule type" value="Genomic_DNA"/>
</dbReference>
<dbReference type="PANTHER" id="PTHR34138:SF1">
    <property type="entry name" value="CELL SHAPE-DETERMINING PROTEIN MREC"/>
    <property type="match status" value="1"/>
</dbReference>
<evidence type="ECO:0000256" key="1">
    <source>
        <dbReference type="ARBA" id="ARBA00009369"/>
    </source>
</evidence>
<evidence type="ECO:0000256" key="2">
    <source>
        <dbReference type="ARBA" id="ARBA00013855"/>
    </source>
</evidence>
<dbReference type="GO" id="GO:0005886">
    <property type="term" value="C:plasma membrane"/>
    <property type="evidence" value="ECO:0007669"/>
    <property type="project" value="TreeGrafter"/>
</dbReference>
<dbReference type="Pfam" id="PF04085">
    <property type="entry name" value="MreC"/>
    <property type="match status" value="1"/>
</dbReference>
<proteinExistence type="inferred from homology"/>
<dbReference type="Gene3D" id="2.40.10.350">
    <property type="entry name" value="Rod shape-determining protein MreC, domain 2"/>
    <property type="match status" value="1"/>
</dbReference>
<evidence type="ECO:0000256" key="4">
    <source>
        <dbReference type="ARBA" id="ARBA00032089"/>
    </source>
</evidence>
<evidence type="ECO:0000313" key="8">
    <source>
        <dbReference type="EMBL" id="MVN76896.1"/>
    </source>
</evidence>
<keyword evidence="6" id="KW-0472">Membrane</keyword>
<evidence type="ECO:0000256" key="5">
    <source>
        <dbReference type="SAM" id="MobiDB-lite"/>
    </source>
</evidence>
<evidence type="ECO:0000256" key="3">
    <source>
        <dbReference type="ARBA" id="ARBA00022960"/>
    </source>
</evidence>
<sequence length="338" mass="37194">MRNLIAFLLRYQGVMLFVLLEVVSLFLFVTNSTYQRAAFFNSSNAYLGVVLARRKEISDYFRLTDLNKQLLTENARLRQQLFPPDFAHREADSLPVGRDTLGHVIYRHLRPLGAVPGVGLLAQNAKPKPAAPRPDTLLLGGARLAAQDVAYPLVPARVINNSLRSVDNYLTLNVGAADGIEPGLGVLSAAGIVGRVKAVSAHYATVTSVLHSKSAVAAKIKRDGTFGSVKWPGDDFSHMLLDYIPRQNRLVRGDTVVTSGYNAVFPEGVFIGTVESFVKEPDKNFWTVTLRLGTDFSRLTYVYVVHNRPRAERDSLEASVVAPEPPTPKLVVPKHPPR</sequence>
<dbReference type="GO" id="GO:0008360">
    <property type="term" value="P:regulation of cell shape"/>
    <property type="evidence" value="ECO:0007669"/>
    <property type="project" value="UniProtKB-KW"/>
</dbReference>
<keyword evidence="3" id="KW-0133">Cell shape</keyword>
<dbReference type="PANTHER" id="PTHR34138">
    <property type="entry name" value="CELL SHAPE-DETERMINING PROTEIN MREC"/>
    <property type="match status" value="1"/>
</dbReference>
<evidence type="ECO:0000259" key="7">
    <source>
        <dbReference type="Pfam" id="PF04085"/>
    </source>
</evidence>
<name>A0A7K1TEQ7_9BACT</name>
<protein>
    <recommendedName>
        <fullName evidence="2">Cell shape-determining protein MreC</fullName>
    </recommendedName>
    <alternativeName>
        <fullName evidence="4">Cell shape protein MreC</fullName>
    </alternativeName>
</protein>
<feature type="region of interest" description="Disordered" evidence="5">
    <location>
        <begin position="314"/>
        <end position="338"/>
    </location>
</feature>
<keyword evidence="6" id="KW-1133">Transmembrane helix</keyword>
<gene>
    <name evidence="8" type="ORF">GO988_11230</name>
</gene>
<dbReference type="Proteomes" id="UP000441336">
    <property type="component" value="Unassembled WGS sequence"/>
</dbReference>
<reference evidence="8 9" key="1">
    <citation type="submission" date="2019-12" db="EMBL/GenBank/DDBJ databases">
        <title>Hymenobacter sp. HMF4947 Genome sequencing and assembly.</title>
        <authorList>
            <person name="Kang H."/>
            <person name="Cha I."/>
            <person name="Kim H."/>
            <person name="Joh K."/>
        </authorList>
    </citation>
    <scope>NUCLEOTIDE SEQUENCE [LARGE SCALE GENOMIC DNA]</scope>
    <source>
        <strain evidence="8 9">HMF4947</strain>
    </source>
</reference>